<reference evidence="2 3" key="1">
    <citation type="submission" date="2021-02" db="EMBL/GenBank/DDBJ databases">
        <title>De Novo genome assembly of isolated myxobacteria.</title>
        <authorList>
            <person name="Stevens D.C."/>
        </authorList>
    </citation>
    <scope>NUCLEOTIDE SEQUENCE [LARGE SCALE GENOMIC DNA]</scope>
    <source>
        <strain evidence="3">SCPEA02</strain>
    </source>
</reference>
<proteinExistence type="predicted"/>
<organism evidence="2 3">
    <name type="scientific">Pyxidicoccus parkwayensis</name>
    <dbReference type="NCBI Taxonomy" id="2813578"/>
    <lineage>
        <taxon>Bacteria</taxon>
        <taxon>Pseudomonadati</taxon>
        <taxon>Myxococcota</taxon>
        <taxon>Myxococcia</taxon>
        <taxon>Myxococcales</taxon>
        <taxon>Cystobacterineae</taxon>
        <taxon>Myxococcaceae</taxon>
        <taxon>Pyxidicoccus</taxon>
    </lineage>
</organism>
<accession>A0ABX7NW05</accession>
<feature type="compositionally biased region" description="Gly residues" evidence="1">
    <location>
        <begin position="442"/>
        <end position="456"/>
    </location>
</feature>
<name>A0ABX7NW05_9BACT</name>
<dbReference type="RefSeq" id="WP_206724171.1">
    <property type="nucleotide sequence ID" value="NZ_CP071090.1"/>
</dbReference>
<protein>
    <submittedName>
        <fullName evidence="2">Exo-alpha-sialidase</fullName>
    </submittedName>
</protein>
<evidence type="ECO:0000313" key="2">
    <source>
        <dbReference type="EMBL" id="QSQ22596.1"/>
    </source>
</evidence>
<sequence length="806" mass="85369">MTGLAGALLAAVLAAGGTSLVPVSGGNALTLPAQRHIVRIETGSGRPPTWLVAIQHGGRDGKGLVLYRSEDALRTLRRVADIQSDSTHPDRAELLAVGRDVALVYSYEDPKLSPSRRHDVYFQWWRYQASSDTWAPQPAVRVLDTPDDTTGFSRALLARDSKGRFWVQAFRLEPDGSSTAVVTVSTDGGASFTRQPDLGWVKRRGGGRLMSAGSKLVFFYAMHDGFEPTRMRIRNDSDPLGTWSPVRDAFSDGIYHGAALSAVEDGKGGIDLVYKDETEKLYYRHFDGTSFGPRVLVEGTSDWSMQAATTRIGDTLYVFYNRVLVLNEHYELRVRVLRNGSFGSAVTLDGDETFKGYLNAVDVLPAESTEVPCLFGEAPDASNWGTVSRVSLSVTPQPTPDGGTPPPDGGTGTDGGTGSDGGTTTDGGTSTDGGTNTDGGTSTDGGTPGTDGGTTTDGGTPLPDGGTSGPITLEPVYTDTTHEVLTVDGAGTVYALALDGSRSSLLASTDGGRTFTARGQNGGNLWVMAAMKNGTLLAVASRNGAYQLQRSTDGGLTWGNAVSLGNYRAFGPHSFAELGSTWFFLEYQTFTSANTPIRLWASTDGGATWSVRSTLTAHRHGYSLFVDATTGALWATMGSSNAQTAVLRSTDGGRNWTAIYSGYAANGVAGAVQSDGSLLLGQSTLFAPEYPKLLRLFPSGRVDALLQLPGPAYSFMPVPGGGWAMGTGWASAGDVQASGDIYVRLFTSPDGVTWREALRYERLSSTAFAQADVWGVLPSGDVVVRMDNVRGFGTSGRGFQVLRVKR</sequence>
<dbReference type="SUPFAM" id="SSF50939">
    <property type="entry name" value="Sialidases"/>
    <property type="match status" value="1"/>
</dbReference>
<dbReference type="InterPro" id="IPR015943">
    <property type="entry name" value="WD40/YVTN_repeat-like_dom_sf"/>
</dbReference>
<dbReference type="SUPFAM" id="SSF89372">
    <property type="entry name" value="Fucose-specific lectin"/>
    <property type="match status" value="1"/>
</dbReference>
<gene>
    <name evidence="2" type="ORF">JY651_47090</name>
</gene>
<dbReference type="InterPro" id="IPR036278">
    <property type="entry name" value="Sialidase_sf"/>
</dbReference>
<dbReference type="Gene3D" id="2.130.10.10">
    <property type="entry name" value="YVTN repeat-like/Quinoprotein amine dehydrogenase"/>
    <property type="match status" value="1"/>
</dbReference>
<evidence type="ECO:0000256" key="1">
    <source>
        <dbReference type="SAM" id="MobiDB-lite"/>
    </source>
</evidence>
<feature type="compositionally biased region" description="Pro residues" evidence="1">
    <location>
        <begin position="397"/>
        <end position="408"/>
    </location>
</feature>
<dbReference type="Gene3D" id="2.120.10.10">
    <property type="match status" value="1"/>
</dbReference>
<feature type="compositionally biased region" description="Gly residues" evidence="1">
    <location>
        <begin position="409"/>
        <end position="425"/>
    </location>
</feature>
<dbReference type="CDD" id="cd15482">
    <property type="entry name" value="Sialidase_non-viral"/>
    <property type="match status" value="1"/>
</dbReference>
<feature type="compositionally biased region" description="Low complexity" evidence="1">
    <location>
        <begin position="426"/>
        <end position="441"/>
    </location>
</feature>
<evidence type="ECO:0000313" key="3">
    <source>
        <dbReference type="Proteomes" id="UP000662747"/>
    </source>
</evidence>
<dbReference type="EMBL" id="CP071090">
    <property type="protein sequence ID" value="QSQ22596.1"/>
    <property type="molecule type" value="Genomic_DNA"/>
</dbReference>
<feature type="region of interest" description="Disordered" evidence="1">
    <location>
        <begin position="391"/>
        <end position="470"/>
    </location>
</feature>
<keyword evidence="3" id="KW-1185">Reference proteome</keyword>
<dbReference type="Proteomes" id="UP000662747">
    <property type="component" value="Chromosome"/>
</dbReference>